<evidence type="ECO:0000313" key="1">
    <source>
        <dbReference type="EMBL" id="KIM56247.1"/>
    </source>
</evidence>
<dbReference type="InParanoid" id="A0A0C2ZUQ1"/>
<dbReference type="EMBL" id="KN822120">
    <property type="protein sequence ID" value="KIM56247.1"/>
    <property type="molecule type" value="Genomic_DNA"/>
</dbReference>
<reference evidence="2" key="2">
    <citation type="submission" date="2015-01" db="EMBL/GenBank/DDBJ databases">
        <title>Evolutionary Origins and Diversification of the Mycorrhizal Mutualists.</title>
        <authorList>
            <consortium name="DOE Joint Genome Institute"/>
            <consortium name="Mycorrhizal Genomics Consortium"/>
            <person name="Kohler A."/>
            <person name="Kuo A."/>
            <person name="Nagy L.G."/>
            <person name="Floudas D."/>
            <person name="Copeland A."/>
            <person name="Barry K.W."/>
            <person name="Cichocki N."/>
            <person name="Veneault-Fourrey C."/>
            <person name="LaButti K."/>
            <person name="Lindquist E.A."/>
            <person name="Lipzen A."/>
            <person name="Lundell T."/>
            <person name="Morin E."/>
            <person name="Murat C."/>
            <person name="Riley R."/>
            <person name="Ohm R."/>
            <person name="Sun H."/>
            <person name="Tunlid A."/>
            <person name="Henrissat B."/>
            <person name="Grigoriev I.V."/>
            <person name="Hibbett D.S."/>
            <person name="Martin F."/>
        </authorList>
    </citation>
    <scope>NUCLEOTIDE SEQUENCE [LARGE SCALE GENOMIC DNA]</scope>
    <source>
        <strain evidence="2">Foug A</strain>
    </source>
</reference>
<protein>
    <submittedName>
        <fullName evidence="1">Uncharacterized protein</fullName>
    </submittedName>
</protein>
<dbReference type="Proteomes" id="UP000053989">
    <property type="component" value="Unassembled WGS sequence"/>
</dbReference>
<reference evidence="1 2" key="1">
    <citation type="submission" date="2014-04" db="EMBL/GenBank/DDBJ databases">
        <authorList>
            <consortium name="DOE Joint Genome Institute"/>
            <person name="Kuo A."/>
            <person name="Kohler A."/>
            <person name="Nagy L.G."/>
            <person name="Floudas D."/>
            <person name="Copeland A."/>
            <person name="Barry K.W."/>
            <person name="Cichocki N."/>
            <person name="Veneault-Fourrey C."/>
            <person name="LaButti K."/>
            <person name="Lindquist E.A."/>
            <person name="Lipzen A."/>
            <person name="Lundell T."/>
            <person name="Morin E."/>
            <person name="Murat C."/>
            <person name="Sun H."/>
            <person name="Tunlid A."/>
            <person name="Henrissat B."/>
            <person name="Grigoriev I.V."/>
            <person name="Hibbett D.S."/>
            <person name="Martin F."/>
            <person name="Nordberg H.P."/>
            <person name="Cantor M.N."/>
            <person name="Hua S.X."/>
        </authorList>
    </citation>
    <scope>NUCLEOTIDE SEQUENCE [LARGE SCALE GENOMIC DNA]</scope>
    <source>
        <strain evidence="1 2">Foug A</strain>
    </source>
</reference>
<dbReference type="HOGENOM" id="CLU_3088612_0_0_1"/>
<keyword evidence="2" id="KW-1185">Reference proteome</keyword>
<sequence length="52" mass="5715">MIITVEPICLLHVTGLLCGYPQKPSYIVDPHMLLSYGRVAPRLSTFCLLAAV</sequence>
<evidence type="ECO:0000313" key="2">
    <source>
        <dbReference type="Proteomes" id="UP000053989"/>
    </source>
</evidence>
<accession>A0A0C2ZUQ1</accession>
<name>A0A0C2ZUQ1_9AGAM</name>
<gene>
    <name evidence="1" type="ORF">SCLCIDRAFT_1220503</name>
</gene>
<proteinExistence type="predicted"/>
<organism evidence="1 2">
    <name type="scientific">Scleroderma citrinum Foug A</name>
    <dbReference type="NCBI Taxonomy" id="1036808"/>
    <lineage>
        <taxon>Eukaryota</taxon>
        <taxon>Fungi</taxon>
        <taxon>Dikarya</taxon>
        <taxon>Basidiomycota</taxon>
        <taxon>Agaricomycotina</taxon>
        <taxon>Agaricomycetes</taxon>
        <taxon>Agaricomycetidae</taxon>
        <taxon>Boletales</taxon>
        <taxon>Sclerodermatineae</taxon>
        <taxon>Sclerodermataceae</taxon>
        <taxon>Scleroderma</taxon>
    </lineage>
</organism>
<dbReference type="AlphaFoldDB" id="A0A0C2ZUQ1"/>